<sequence>MSARRGQQRGELLRHGSREVPPPGTTSGSLTTVIPSVPAYDSTSKVTPEFPGVTATGTTRLTLHPGTGQACPVVDEEDGRDVHGGGPPVRHQRREVARRDAVDEGRFAEGLAWSPRVQDSTVGRR</sequence>
<feature type="region of interest" description="Disordered" evidence="1">
    <location>
        <begin position="1"/>
        <end position="105"/>
    </location>
</feature>
<dbReference type="EMBL" id="BAAANB010000003">
    <property type="protein sequence ID" value="GAA2024162.1"/>
    <property type="molecule type" value="Genomic_DNA"/>
</dbReference>
<feature type="compositionally biased region" description="Basic and acidic residues" evidence="1">
    <location>
        <begin position="94"/>
        <end position="105"/>
    </location>
</feature>
<dbReference type="Proteomes" id="UP001501285">
    <property type="component" value="Unassembled WGS sequence"/>
</dbReference>
<accession>A0ABN2TXH7</accession>
<proteinExistence type="predicted"/>
<keyword evidence="3" id="KW-1185">Reference proteome</keyword>
<comment type="caution">
    <text evidence="2">The sequence shown here is derived from an EMBL/GenBank/DDBJ whole genome shotgun (WGS) entry which is preliminary data.</text>
</comment>
<evidence type="ECO:0000313" key="2">
    <source>
        <dbReference type="EMBL" id="GAA2024162.1"/>
    </source>
</evidence>
<evidence type="ECO:0000313" key="3">
    <source>
        <dbReference type="Proteomes" id="UP001501285"/>
    </source>
</evidence>
<organism evidence="2 3">
    <name type="scientific">Terrabacter terrae</name>
    <dbReference type="NCBI Taxonomy" id="318434"/>
    <lineage>
        <taxon>Bacteria</taxon>
        <taxon>Bacillati</taxon>
        <taxon>Actinomycetota</taxon>
        <taxon>Actinomycetes</taxon>
        <taxon>Micrococcales</taxon>
        <taxon>Intrasporangiaceae</taxon>
        <taxon>Terrabacter</taxon>
    </lineage>
</organism>
<protein>
    <submittedName>
        <fullName evidence="2">Uncharacterized protein</fullName>
    </submittedName>
</protein>
<evidence type="ECO:0000256" key="1">
    <source>
        <dbReference type="SAM" id="MobiDB-lite"/>
    </source>
</evidence>
<gene>
    <name evidence="2" type="ORF">GCM10009740_12020</name>
</gene>
<reference evidence="2 3" key="1">
    <citation type="journal article" date="2019" name="Int. J. Syst. Evol. Microbiol.">
        <title>The Global Catalogue of Microorganisms (GCM) 10K type strain sequencing project: providing services to taxonomists for standard genome sequencing and annotation.</title>
        <authorList>
            <consortium name="The Broad Institute Genomics Platform"/>
            <consortium name="The Broad Institute Genome Sequencing Center for Infectious Disease"/>
            <person name="Wu L."/>
            <person name="Ma J."/>
        </authorList>
    </citation>
    <scope>NUCLEOTIDE SEQUENCE [LARGE SCALE GENOMIC DNA]</scope>
    <source>
        <strain evidence="2 3">JCM 14283</strain>
    </source>
</reference>
<name>A0ABN2TXH7_9MICO</name>